<gene>
    <name evidence="5" type="ORF">SAMN05444168_5298</name>
</gene>
<dbReference type="SMART" id="SM00345">
    <property type="entry name" value="HTH_GNTR"/>
    <property type="match status" value="1"/>
</dbReference>
<dbReference type="InterPro" id="IPR036388">
    <property type="entry name" value="WH-like_DNA-bd_sf"/>
</dbReference>
<reference evidence="5 6" key="1">
    <citation type="submission" date="2016-11" db="EMBL/GenBank/DDBJ databases">
        <authorList>
            <person name="Jaros S."/>
            <person name="Januszkiewicz K."/>
            <person name="Wedrychowicz H."/>
        </authorList>
    </citation>
    <scope>NUCLEOTIDE SEQUENCE [LARGE SCALE GENOMIC DNA]</scope>
    <source>
        <strain evidence="5 6">GAS86</strain>
    </source>
</reference>
<dbReference type="RefSeq" id="WP_167379434.1">
    <property type="nucleotide sequence ID" value="NZ_FSRM01000002.1"/>
</dbReference>
<dbReference type="GO" id="GO:0003677">
    <property type="term" value="F:DNA binding"/>
    <property type="evidence" value="ECO:0007669"/>
    <property type="project" value="UniProtKB-KW"/>
</dbReference>
<dbReference type="PANTHER" id="PTHR38445">
    <property type="entry name" value="HTH-TYPE TRANSCRIPTIONAL REPRESSOR YTRA"/>
    <property type="match status" value="1"/>
</dbReference>
<dbReference type="Gene3D" id="1.10.10.10">
    <property type="entry name" value="Winged helix-like DNA-binding domain superfamily/Winged helix DNA-binding domain"/>
    <property type="match status" value="1"/>
</dbReference>
<evidence type="ECO:0000313" key="6">
    <source>
        <dbReference type="Proteomes" id="UP000184693"/>
    </source>
</evidence>
<evidence type="ECO:0000256" key="1">
    <source>
        <dbReference type="ARBA" id="ARBA00023015"/>
    </source>
</evidence>
<dbReference type="PANTHER" id="PTHR38445:SF7">
    <property type="entry name" value="GNTR-FAMILY TRANSCRIPTIONAL REGULATOR"/>
    <property type="match status" value="1"/>
</dbReference>
<keyword evidence="1" id="KW-0805">Transcription regulation</keyword>
<feature type="domain" description="HTH gntR-type" evidence="4">
    <location>
        <begin position="64"/>
        <end position="132"/>
    </location>
</feature>
<organism evidence="5 6">
    <name type="scientific">Paraburkholderia phenazinium</name>
    <dbReference type="NCBI Taxonomy" id="60549"/>
    <lineage>
        <taxon>Bacteria</taxon>
        <taxon>Pseudomonadati</taxon>
        <taxon>Pseudomonadota</taxon>
        <taxon>Betaproteobacteria</taxon>
        <taxon>Burkholderiales</taxon>
        <taxon>Burkholderiaceae</taxon>
        <taxon>Paraburkholderia</taxon>
    </lineage>
</organism>
<evidence type="ECO:0000313" key="5">
    <source>
        <dbReference type="EMBL" id="SIO48791.1"/>
    </source>
</evidence>
<keyword evidence="2 5" id="KW-0238">DNA-binding</keyword>
<dbReference type="Proteomes" id="UP000184693">
    <property type="component" value="Unassembled WGS sequence"/>
</dbReference>
<dbReference type="InterPro" id="IPR000524">
    <property type="entry name" value="Tscrpt_reg_HTH_GntR"/>
</dbReference>
<name>A0A1N6JX42_9BURK</name>
<evidence type="ECO:0000259" key="4">
    <source>
        <dbReference type="PROSITE" id="PS50949"/>
    </source>
</evidence>
<dbReference type="SUPFAM" id="SSF46785">
    <property type="entry name" value="Winged helix' DNA-binding domain"/>
    <property type="match status" value="1"/>
</dbReference>
<keyword evidence="3" id="KW-0804">Transcription</keyword>
<dbReference type="Pfam" id="PF00392">
    <property type="entry name" value="GntR"/>
    <property type="match status" value="1"/>
</dbReference>
<dbReference type="CDD" id="cd07377">
    <property type="entry name" value="WHTH_GntR"/>
    <property type="match status" value="1"/>
</dbReference>
<dbReference type="InterPro" id="IPR036390">
    <property type="entry name" value="WH_DNA-bd_sf"/>
</dbReference>
<protein>
    <submittedName>
        <fullName evidence="5">DNA-binding transcriptional regulator YhcF, GntR family</fullName>
    </submittedName>
</protein>
<accession>A0A1N6JX42</accession>
<dbReference type="PROSITE" id="PS50949">
    <property type="entry name" value="HTH_GNTR"/>
    <property type="match status" value="1"/>
</dbReference>
<proteinExistence type="predicted"/>
<dbReference type="AlphaFoldDB" id="A0A1N6JX42"/>
<sequence length="184" mass="20270">MSAIFDAYAQEDQASSGSFRSIKSRTPADQNDIHDNDEGPLTLWCTMCHIINMTPFDYKPQSGQSIFDAVVFAAKRAFISGDYLPGQEFPSVRALAADLKIHPNTAHKIIQHLIHEGWLEARPGIGTVVCEPPQARPGEKAQLLGHEVEALVVGARRVGLTQAELLDAIVERWNQIDIARGTQK</sequence>
<dbReference type="EMBL" id="FSRM01000002">
    <property type="protein sequence ID" value="SIO48791.1"/>
    <property type="molecule type" value="Genomic_DNA"/>
</dbReference>
<dbReference type="GO" id="GO:0003700">
    <property type="term" value="F:DNA-binding transcription factor activity"/>
    <property type="evidence" value="ECO:0007669"/>
    <property type="project" value="InterPro"/>
</dbReference>
<evidence type="ECO:0000256" key="2">
    <source>
        <dbReference type="ARBA" id="ARBA00023125"/>
    </source>
</evidence>
<evidence type="ECO:0000256" key="3">
    <source>
        <dbReference type="ARBA" id="ARBA00023163"/>
    </source>
</evidence>